<dbReference type="PIRSF" id="PIRSF005719">
    <property type="entry name" value="SMC"/>
    <property type="match status" value="1"/>
</dbReference>
<dbReference type="Gene3D" id="3.40.50.300">
    <property type="entry name" value="P-loop containing nucleotide triphosphate hydrolases"/>
    <property type="match status" value="2"/>
</dbReference>
<dbReference type="GO" id="GO:0007062">
    <property type="term" value="P:sister chromatid cohesion"/>
    <property type="evidence" value="ECO:0007669"/>
    <property type="project" value="InterPro"/>
</dbReference>
<dbReference type="InterPro" id="IPR024704">
    <property type="entry name" value="SMC"/>
</dbReference>
<evidence type="ECO:0000256" key="4">
    <source>
        <dbReference type="ARBA" id="ARBA00023054"/>
    </source>
</evidence>
<keyword evidence="2 6" id="KW-0547">Nucleotide-binding</keyword>
<gene>
    <name evidence="6" type="primary">smc</name>
    <name evidence="9" type="ORF">SAMN05421880_103108</name>
</gene>
<dbReference type="SUPFAM" id="SSF52540">
    <property type="entry name" value="P-loop containing nucleoside triphosphate hydrolases"/>
    <property type="match status" value="1"/>
</dbReference>
<comment type="subunit">
    <text evidence="6">Homodimer.</text>
</comment>
<dbReference type="InterPro" id="IPR003395">
    <property type="entry name" value="RecF/RecN/SMC_N"/>
</dbReference>
<dbReference type="GO" id="GO:0030261">
    <property type="term" value="P:chromosome condensation"/>
    <property type="evidence" value="ECO:0007669"/>
    <property type="project" value="InterPro"/>
</dbReference>
<dbReference type="CDD" id="cd03278">
    <property type="entry name" value="ABC_SMC_barmotin"/>
    <property type="match status" value="1"/>
</dbReference>
<dbReference type="InterPro" id="IPR011890">
    <property type="entry name" value="SMC_prok"/>
</dbReference>
<sequence>MRLSQIKLAGFKSFVDPTVIPIPGNLVGIAGPNGCGKSNVIDAVRWVLGESRATALRGESIQDVIFSGSVSRKPVGRASVELIFDNRLGKLSGQWSAYSEISIKRVIQRDSESAYYINNMHVRRRDITDMFLGTGVSGRGYAIIEQGMISRIIEAKPMELRVFLEEAAGISKYRDRRHETELRLVDTHSNLLRVEDILRELEKQLQHLEKQATVAQRFNDLQEQLNTARHVLWMTQRNDAIVQRTHAEEAIEQLETDLEKEIAFLHELDQKLEAMRMQQHAASEHLQHIQGELYTINAEVARIEQNLQHLQENKAYFAKQITVTETQLENNQQQLSELLDNLAAWHNEIELAKSTSQEITQIYQTENEKLPEVESFFRSKQEQWLALQKNLLLVQQSEKLHESDRAHADKAIQQLTVRQERLVQEKKSLPLVEDKKLEDLEQNHHQIIAQLEEKQHALAEVTEQLKVTQFNLKEASQKIQSIQQEITQAKARSAALQHLQRKLENNDALDSWLSQQQLDVLPRLWQYIQIEKNWENALEAILRERINAIAIDQLEIAIGWRDNLPSGKWCIFETDPSKNQPARTQLSQQKQWKPLSTFLIYQRNPEVIQPIMEAWLSGVYTLDDMTVGFEQQRKLHPGEMLITPEGHIFTYASLNYYAPDSSLHGILARQREIAQIEETIQSLETQHAILEAALAEIDETYQQQEMILAELRSDIMQLKQDEHQYQLETMRLIQLQERVTQRHQQIENELMEISHQIAQEYAHKQRAEEKLTENNDQIVILEEQLNEFKLISEEAEQALVEQRKRVQRLAEEMRDAIFHEKDCQNKIDQIEKDIQSINHNTASLTENLKKLGNMQADLDDEPMSSQLSEAKTKKKQLEQILIDARQASENLIISLRTTEQTRFQSEQKTHQYRDSINQTRLKEQEARLIENQYNEKLLESGANEEALLPLLNDVHLPRLKTKINQVTAEITALGPVNLAALEELQASQTRKQYLEEQLLDLKEAVETLEGAIRQIDRETRERLLKTFDKVNIHLNELFSAIFGGGQAKLVLSGDEILDAGMLLTAQPPGKKNNSIHLLSGGEKALTALALVFSLFRLNPAPFCLLDEVDAPLDDNNSMRFCDLVKRMSSDTQFLFISHNKTTIQMAEHLIGVTMQEQGVSRIVTVDLDKTKNIEKAAETI</sequence>
<dbReference type="GO" id="GO:0005694">
    <property type="term" value="C:chromosome"/>
    <property type="evidence" value="ECO:0007669"/>
    <property type="project" value="InterPro"/>
</dbReference>
<dbReference type="GO" id="GO:0007059">
    <property type="term" value="P:chromosome segregation"/>
    <property type="evidence" value="ECO:0007669"/>
    <property type="project" value="UniProtKB-UniRule"/>
</dbReference>
<evidence type="ECO:0000259" key="8">
    <source>
        <dbReference type="Pfam" id="PF06470"/>
    </source>
</evidence>
<keyword evidence="10" id="KW-1185">Reference proteome</keyword>
<keyword evidence="4 6" id="KW-0175">Coiled coil</keyword>
<organism evidence="9 10">
    <name type="scientific">Nitrosomonas nitrosa</name>
    <dbReference type="NCBI Taxonomy" id="52442"/>
    <lineage>
        <taxon>Bacteria</taxon>
        <taxon>Pseudomonadati</taxon>
        <taxon>Pseudomonadota</taxon>
        <taxon>Betaproteobacteria</taxon>
        <taxon>Nitrosomonadales</taxon>
        <taxon>Nitrosomonadaceae</taxon>
        <taxon>Nitrosomonas</taxon>
    </lineage>
</organism>
<dbReference type="SUPFAM" id="SSF75553">
    <property type="entry name" value="Smc hinge domain"/>
    <property type="match status" value="1"/>
</dbReference>
<reference evidence="9 10" key="1">
    <citation type="submission" date="2016-10" db="EMBL/GenBank/DDBJ databases">
        <authorList>
            <person name="de Groot N.N."/>
        </authorList>
    </citation>
    <scope>NUCLEOTIDE SEQUENCE [LARGE SCALE GENOMIC DNA]</scope>
    <source>
        <strain evidence="9 10">Nm146</strain>
    </source>
</reference>
<accession>A0A1I4M522</accession>
<dbReference type="EMBL" id="FOUF01000003">
    <property type="protein sequence ID" value="SFL98095.1"/>
    <property type="molecule type" value="Genomic_DNA"/>
</dbReference>
<evidence type="ECO:0000313" key="9">
    <source>
        <dbReference type="EMBL" id="SFL98095.1"/>
    </source>
</evidence>
<proteinExistence type="inferred from homology"/>
<dbReference type="HAMAP" id="MF_01894">
    <property type="entry name" value="Smc_prok"/>
    <property type="match status" value="1"/>
</dbReference>
<dbReference type="SUPFAM" id="SSF57997">
    <property type="entry name" value="Tropomyosin"/>
    <property type="match status" value="1"/>
</dbReference>
<dbReference type="InterPro" id="IPR027417">
    <property type="entry name" value="P-loop_NTPase"/>
</dbReference>
<dbReference type="RefSeq" id="WP_090666319.1">
    <property type="nucleotide sequence ID" value="NZ_FOUF01000003.1"/>
</dbReference>
<evidence type="ECO:0000256" key="5">
    <source>
        <dbReference type="ARBA" id="ARBA00023125"/>
    </source>
</evidence>
<dbReference type="NCBIfam" id="TIGR02168">
    <property type="entry name" value="SMC_prok_B"/>
    <property type="match status" value="1"/>
</dbReference>
<dbReference type="GO" id="GO:0005737">
    <property type="term" value="C:cytoplasm"/>
    <property type="evidence" value="ECO:0007669"/>
    <property type="project" value="UniProtKB-SubCell"/>
</dbReference>
<feature type="coiled-coil region" evidence="6">
    <location>
        <begin position="666"/>
        <end position="890"/>
    </location>
</feature>
<evidence type="ECO:0000259" key="7">
    <source>
        <dbReference type="Pfam" id="PF02463"/>
    </source>
</evidence>
<dbReference type="GO" id="GO:0005524">
    <property type="term" value="F:ATP binding"/>
    <property type="evidence" value="ECO:0007669"/>
    <property type="project" value="UniProtKB-UniRule"/>
</dbReference>
<dbReference type="GO" id="GO:0016887">
    <property type="term" value="F:ATP hydrolysis activity"/>
    <property type="evidence" value="ECO:0007669"/>
    <property type="project" value="InterPro"/>
</dbReference>
<evidence type="ECO:0000313" key="10">
    <source>
        <dbReference type="Proteomes" id="UP000199561"/>
    </source>
</evidence>
<dbReference type="InterPro" id="IPR036277">
    <property type="entry name" value="SMC_hinge_sf"/>
</dbReference>
<feature type="domain" description="SMC hinge" evidence="8">
    <location>
        <begin position="520"/>
        <end position="626"/>
    </location>
</feature>
<feature type="coiled-coil region" evidence="6">
    <location>
        <begin position="191"/>
        <end position="355"/>
    </location>
</feature>
<dbReference type="AlphaFoldDB" id="A0A1I4M522"/>
<dbReference type="PANTHER" id="PTHR43977">
    <property type="entry name" value="STRUCTURAL MAINTENANCE OF CHROMOSOMES PROTEIN 3"/>
    <property type="match status" value="1"/>
</dbReference>
<comment type="similarity">
    <text evidence="6">Belongs to the SMC family.</text>
</comment>
<evidence type="ECO:0000256" key="3">
    <source>
        <dbReference type="ARBA" id="ARBA00022840"/>
    </source>
</evidence>
<comment type="subcellular location">
    <subcellularLocation>
        <location evidence="6">Cytoplasm</location>
    </subcellularLocation>
</comment>
<keyword evidence="5 6" id="KW-0238">DNA-binding</keyword>
<dbReference type="GO" id="GO:0006260">
    <property type="term" value="P:DNA replication"/>
    <property type="evidence" value="ECO:0007669"/>
    <property type="project" value="UniProtKB-UniRule"/>
</dbReference>
<evidence type="ECO:0000256" key="6">
    <source>
        <dbReference type="HAMAP-Rule" id="MF_01894"/>
    </source>
</evidence>
<evidence type="ECO:0000256" key="2">
    <source>
        <dbReference type="ARBA" id="ARBA00022741"/>
    </source>
</evidence>
<dbReference type="Pfam" id="PF06470">
    <property type="entry name" value="SMC_hinge"/>
    <property type="match status" value="1"/>
</dbReference>
<comment type="function">
    <text evidence="6">Required for chromosome condensation and partitioning.</text>
</comment>
<feature type="domain" description="RecF/RecN/SMC N-terminal" evidence="7">
    <location>
        <begin position="3"/>
        <end position="1160"/>
    </location>
</feature>
<dbReference type="InterPro" id="IPR010935">
    <property type="entry name" value="SMC_hinge"/>
</dbReference>
<keyword evidence="3 6" id="KW-0067">ATP-binding</keyword>
<dbReference type="Pfam" id="PF02463">
    <property type="entry name" value="SMC_N"/>
    <property type="match status" value="1"/>
</dbReference>
<feature type="binding site" evidence="6">
    <location>
        <begin position="32"/>
        <end position="39"/>
    </location>
    <ligand>
        <name>ATP</name>
        <dbReference type="ChEBI" id="CHEBI:30616"/>
    </ligand>
</feature>
<dbReference type="STRING" id="52442.SAMN05421880_103108"/>
<dbReference type="GO" id="GO:0003677">
    <property type="term" value="F:DNA binding"/>
    <property type="evidence" value="ECO:0007669"/>
    <property type="project" value="UniProtKB-UniRule"/>
</dbReference>
<feature type="coiled-coil region" evidence="6">
    <location>
        <begin position="984"/>
        <end position="1021"/>
    </location>
</feature>
<dbReference type="Proteomes" id="UP000199561">
    <property type="component" value="Unassembled WGS sequence"/>
</dbReference>
<evidence type="ECO:0000256" key="1">
    <source>
        <dbReference type="ARBA" id="ARBA00022490"/>
    </source>
</evidence>
<protein>
    <recommendedName>
        <fullName evidence="6">Chromosome partition protein Smc</fullName>
    </recommendedName>
</protein>
<keyword evidence="1 6" id="KW-0963">Cytoplasm</keyword>
<feature type="coiled-coil region" evidence="6">
    <location>
        <begin position="437"/>
        <end position="506"/>
    </location>
</feature>
<name>A0A1I4M522_9PROT</name>
<comment type="domain">
    <text evidence="6">Contains large globular domains required for ATP hydrolysis at each terminus and a third globular domain forming a flexible hinge near the middle of the molecule. These domains are separated by coiled-coil structures.</text>
</comment>